<proteinExistence type="predicted"/>
<dbReference type="InterPro" id="IPR009875">
    <property type="entry name" value="PilZ_domain"/>
</dbReference>
<dbReference type="Pfam" id="PF07238">
    <property type="entry name" value="PilZ"/>
    <property type="match status" value="1"/>
</dbReference>
<dbReference type="SUPFAM" id="SSF141371">
    <property type="entry name" value="PilZ domain-like"/>
    <property type="match status" value="1"/>
</dbReference>
<evidence type="ECO:0000313" key="3">
    <source>
        <dbReference type="EMBL" id="MYL96157.1"/>
    </source>
</evidence>
<keyword evidence="4" id="KW-1185">Reference proteome</keyword>
<dbReference type="RefSeq" id="WP_160983918.1">
    <property type="nucleotide sequence ID" value="NZ_WVTD01000001.1"/>
</dbReference>
<dbReference type="AlphaFoldDB" id="A0A7X4K5R4"/>
<dbReference type="Proteomes" id="UP000465810">
    <property type="component" value="Unassembled WGS sequence"/>
</dbReference>
<feature type="region of interest" description="Disordered" evidence="1">
    <location>
        <begin position="1"/>
        <end position="46"/>
    </location>
</feature>
<accession>A0A7X4K5R4</accession>
<feature type="domain" description="PilZ" evidence="2">
    <location>
        <begin position="43"/>
        <end position="117"/>
    </location>
</feature>
<reference evidence="3 4" key="1">
    <citation type="submission" date="2019-12" db="EMBL/GenBank/DDBJ databases">
        <authorList>
            <person name="Feng G."/>
            <person name="Zhu H."/>
        </authorList>
    </citation>
    <scope>NUCLEOTIDE SEQUENCE [LARGE SCALE GENOMIC DNA]</scope>
    <source>
        <strain evidence="3 4">FGD1</strain>
    </source>
</reference>
<name>A0A7X4K5R4_9SPHN</name>
<evidence type="ECO:0000259" key="2">
    <source>
        <dbReference type="Pfam" id="PF07238"/>
    </source>
</evidence>
<organism evidence="3 4">
    <name type="scientific">Novosphingobium silvae</name>
    <dbReference type="NCBI Taxonomy" id="2692619"/>
    <lineage>
        <taxon>Bacteria</taxon>
        <taxon>Pseudomonadati</taxon>
        <taxon>Pseudomonadota</taxon>
        <taxon>Alphaproteobacteria</taxon>
        <taxon>Sphingomonadales</taxon>
        <taxon>Sphingomonadaceae</taxon>
        <taxon>Novosphingobium</taxon>
    </lineage>
</organism>
<evidence type="ECO:0000256" key="1">
    <source>
        <dbReference type="SAM" id="MobiDB-lite"/>
    </source>
</evidence>
<dbReference type="GO" id="GO:0035438">
    <property type="term" value="F:cyclic-di-GMP binding"/>
    <property type="evidence" value="ECO:0007669"/>
    <property type="project" value="InterPro"/>
</dbReference>
<evidence type="ECO:0000313" key="4">
    <source>
        <dbReference type="Proteomes" id="UP000465810"/>
    </source>
</evidence>
<protein>
    <recommendedName>
        <fullName evidence="2">PilZ domain-containing protein</fullName>
    </recommendedName>
</protein>
<dbReference type="EMBL" id="WVTD01000001">
    <property type="protein sequence ID" value="MYL96157.1"/>
    <property type="molecule type" value="Genomic_DNA"/>
</dbReference>
<sequence>MAENTTRTDSLAPARRDWLKAASLRDPGERAGQSGPAPAHPERSPRVRTLIRAVIGGEGRTGQDVIVRNVSPGGMCIASRTLLPSMGEILCVALPGQGNLQAEVRWVGDGEFGVQLTGGASLMEPGATDRRRNAGFTAALERLLGVRPHQERTSSGLRPC</sequence>
<gene>
    <name evidence="3" type="ORF">GR702_00015</name>
</gene>
<comment type="caution">
    <text evidence="3">The sequence shown here is derived from an EMBL/GenBank/DDBJ whole genome shotgun (WGS) entry which is preliminary data.</text>
</comment>